<keyword evidence="5" id="KW-1185">Reference proteome</keyword>
<feature type="compositionally biased region" description="Polar residues" evidence="2">
    <location>
        <begin position="27"/>
        <end position="36"/>
    </location>
</feature>
<dbReference type="InterPro" id="IPR018306">
    <property type="entry name" value="Phage_T5_Orf172_DNA-bd"/>
</dbReference>
<proteinExistence type="predicted"/>
<feature type="region of interest" description="Disordered" evidence="2">
    <location>
        <begin position="25"/>
        <end position="74"/>
    </location>
</feature>
<feature type="region of interest" description="Disordered" evidence="2">
    <location>
        <begin position="1"/>
        <end position="20"/>
    </location>
</feature>
<evidence type="ECO:0000256" key="1">
    <source>
        <dbReference type="SAM" id="Coils"/>
    </source>
</evidence>
<dbReference type="Pfam" id="PF10708">
    <property type="entry name" value="DUF2510"/>
    <property type="match status" value="1"/>
</dbReference>
<reference evidence="4 5" key="1">
    <citation type="journal article" date="2019" name="Int. J. Syst. Evol. Microbiol.">
        <title>The Global Catalogue of Microorganisms (GCM) 10K type strain sequencing project: providing services to taxonomists for standard genome sequencing and annotation.</title>
        <authorList>
            <consortium name="The Broad Institute Genomics Platform"/>
            <consortium name="The Broad Institute Genome Sequencing Center for Infectious Disease"/>
            <person name="Wu L."/>
            <person name="Ma J."/>
        </authorList>
    </citation>
    <scope>NUCLEOTIDE SEQUENCE [LARGE SCALE GENOMIC DNA]</scope>
    <source>
        <strain evidence="4 5">JCM 13316</strain>
    </source>
</reference>
<dbReference type="InterPro" id="IPR025280">
    <property type="entry name" value="SNIPE"/>
</dbReference>
<keyword evidence="1" id="KW-0175">Coiled coil</keyword>
<feature type="coiled-coil region" evidence="1">
    <location>
        <begin position="106"/>
        <end position="158"/>
    </location>
</feature>
<dbReference type="InterPro" id="IPR018929">
    <property type="entry name" value="DUF2510"/>
</dbReference>
<evidence type="ECO:0000313" key="5">
    <source>
        <dbReference type="Proteomes" id="UP001500784"/>
    </source>
</evidence>
<gene>
    <name evidence="4" type="ORF">GCM10009688_10830</name>
</gene>
<dbReference type="EMBL" id="BAAALV010000002">
    <property type="protein sequence ID" value="GAA1908435.1"/>
    <property type="molecule type" value="Genomic_DNA"/>
</dbReference>
<evidence type="ECO:0000256" key="2">
    <source>
        <dbReference type="SAM" id="MobiDB-lite"/>
    </source>
</evidence>
<feature type="compositionally biased region" description="Polar residues" evidence="2">
    <location>
        <begin position="44"/>
        <end position="61"/>
    </location>
</feature>
<organism evidence="4 5">
    <name type="scientific">Arthrobacter gandavensis</name>
    <dbReference type="NCBI Taxonomy" id="169960"/>
    <lineage>
        <taxon>Bacteria</taxon>
        <taxon>Bacillati</taxon>
        <taxon>Actinomycetota</taxon>
        <taxon>Actinomycetes</taxon>
        <taxon>Micrococcales</taxon>
        <taxon>Micrococcaceae</taxon>
        <taxon>Arthrobacter</taxon>
    </lineage>
</organism>
<accession>A0ABN2NZZ7</accession>
<dbReference type="Pfam" id="PF13455">
    <property type="entry name" value="MUG113"/>
    <property type="match status" value="1"/>
</dbReference>
<dbReference type="SMART" id="SM00974">
    <property type="entry name" value="T5orf172"/>
    <property type="match status" value="1"/>
</dbReference>
<evidence type="ECO:0000259" key="3">
    <source>
        <dbReference type="SMART" id="SM00974"/>
    </source>
</evidence>
<dbReference type="Pfam" id="PF13250">
    <property type="entry name" value="SNIPE"/>
    <property type="match status" value="1"/>
</dbReference>
<dbReference type="RefSeq" id="WP_321164376.1">
    <property type="nucleotide sequence ID" value="NZ_BAAALV010000002.1"/>
</dbReference>
<comment type="caution">
    <text evidence="4">The sequence shown here is derived from an EMBL/GenBank/DDBJ whole genome shotgun (WGS) entry which is preliminary data.</text>
</comment>
<feature type="coiled-coil region" evidence="1">
    <location>
        <begin position="283"/>
        <end position="341"/>
    </location>
</feature>
<sequence>MGSDMQTPAGWYPDGQNPQIVRWWDGQQWTQHTQPIQHPGVPDTGSSVPPSTSQETVGTPESTDRTRTGPGRKKVGLFNARQVAQEQLAENERLQRLIDAHGLQDLAEISRLREEAEEQLRRLRSEFQAEMAAAGREREAIQQELAVARREIVSIHDQAGLQDAGLFAYSHPAESSAELAAELEVVRSQIKDMVRSKAAITATSNFTFNNSAKQGQKFVAQMSQIMLRAYNAEAENCVKTVKAGNLQTAQARLSKAREQIMRQGTMIDLAVSPEYHRLRLIELSLASRHLQALQAEKEAERERKAELREQRRVEQELAQAKEKLEKELNHYQTTLAALEAKGDADGAARMRELVLDAERAIADVDYRAANIRAGYVYVISNVGAFGENMVKIGMTRRLEPMDRVRELGDASVPFTFDVHALFFAEDAVGVEAMLHRTFAEQRVNKINTRREFFYVNPTQVLEALKQHRVEVVEFRTDYVAEEFQLSRGNLEAKM</sequence>
<evidence type="ECO:0000313" key="4">
    <source>
        <dbReference type="EMBL" id="GAA1908435.1"/>
    </source>
</evidence>
<protein>
    <submittedName>
        <fullName evidence="4">DUF4041 domain-containing protein</fullName>
    </submittedName>
</protein>
<dbReference type="Proteomes" id="UP001500784">
    <property type="component" value="Unassembled WGS sequence"/>
</dbReference>
<name>A0ABN2NZZ7_9MICC</name>
<feature type="domain" description="Bacteriophage T5 Orf172 DNA-binding" evidence="3">
    <location>
        <begin position="384"/>
        <end position="467"/>
    </location>
</feature>